<name>A0A1I1WLG2_9BACT</name>
<evidence type="ECO:0000256" key="7">
    <source>
        <dbReference type="ARBA" id="ARBA00023180"/>
    </source>
</evidence>
<keyword evidence="2" id="KW-0813">Transport</keyword>
<evidence type="ECO:0000313" key="10">
    <source>
        <dbReference type="Proteomes" id="UP000181976"/>
    </source>
</evidence>
<evidence type="ECO:0000256" key="5">
    <source>
        <dbReference type="ARBA" id="ARBA00022989"/>
    </source>
</evidence>
<dbReference type="eggNOG" id="COG1301">
    <property type="taxonomic scope" value="Bacteria"/>
</dbReference>
<dbReference type="PRINTS" id="PR00173">
    <property type="entry name" value="EDTRNSPORT"/>
</dbReference>
<keyword evidence="4" id="KW-0769">Symport</keyword>
<dbReference type="STRING" id="385682.SAMN05444380_104173"/>
<keyword evidence="10" id="KW-1185">Reference proteome</keyword>
<feature type="transmembrane region" description="Helical" evidence="8">
    <location>
        <begin position="279"/>
        <end position="304"/>
    </location>
</feature>
<evidence type="ECO:0000256" key="8">
    <source>
        <dbReference type="SAM" id="Phobius"/>
    </source>
</evidence>
<dbReference type="EMBL" id="FONA01000004">
    <property type="protein sequence ID" value="SFD96017.1"/>
    <property type="molecule type" value="Genomic_DNA"/>
</dbReference>
<dbReference type="InterPro" id="IPR018107">
    <property type="entry name" value="Na-dicarboxylate_symporter_CS"/>
</dbReference>
<protein>
    <submittedName>
        <fullName evidence="9">Na+/H+-dicarboxylate symporter</fullName>
    </submittedName>
</protein>
<dbReference type="Gene3D" id="1.10.3860.10">
    <property type="entry name" value="Sodium:dicarboxylate symporter"/>
    <property type="match status" value="1"/>
</dbReference>
<evidence type="ECO:0000256" key="3">
    <source>
        <dbReference type="ARBA" id="ARBA00022692"/>
    </source>
</evidence>
<dbReference type="GO" id="GO:1902475">
    <property type="term" value="P:L-alpha-amino acid transmembrane transport"/>
    <property type="evidence" value="ECO:0007669"/>
    <property type="project" value="UniProtKB-ARBA"/>
</dbReference>
<dbReference type="InterPro" id="IPR036458">
    <property type="entry name" value="Na:dicarbo_symporter_sf"/>
</dbReference>
<feature type="transmembrane region" description="Helical" evidence="8">
    <location>
        <begin position="82"/>
        <end position="104"/>
    </location>
</feature>
<dbReference type="Pfam" id="PF00375">
    <property type="entry name" value="SDF"/>
    <property type="match status" value="1"/>
</dbReference>
<dbReference type="InterPro" id="IPR050746">
    <property type="entry name" value="DAACS"/>
</dbReference>
<dbReference type="GO" id="GO:0016020">
    <property type="term" value="C:membrane"/>
    <property type="evidence" value="ECO:0007669"/>
    <property type="project" value="UniProtKB-SubCell"/>
</dbReference>
<gene>
    <name evidence="9" type="ORF">SAMN05444380_104173</name>
</gene>
<feature type="transmembrane region" description="Helical" evidence="8">
    <location>
        <begin position="12"/>
        <end position="31"/>
    </location>
</feature>
<dbReference type="Proteomes" id="UP000181976">
    <property type="component" value="Unassembled WGS sequence"/>
</dbReference>
<keyword evidence="3 8" id="KW-0812">Transmembrane</keyword>
<dbReference type="OrthoDB" id="9768885at2"/>
<keyword evidence="7" id="KW-0325">Glycoprotein</keyword>
<dbReference type="PROSITE" id="PS00714">
    <property type="entry name" value="NA_DICARBOXYL_SYMP_2"/>
    <property type="match status" value="1"/>
</dbReference>
<reference evidence="9 10" key="1">
    <citation type="submission" date="2016-10" db="EMBL/GenBank/DDBJ databases">
        <authorList>
            <person name="de Groot N.N."/>
        </authorList>
    </citation>
    <scope>NUCLEOTIDE SEQUENCE [LARGE SCALE GENOMIC DNA]</scope>
    <source>
        <strain evidence="9 10">DSM 19012</strain>
    </source>
</reference>
<dbReference type="InterPro" id="IPR001991">
    <property type="entry name" value="Na-dicarboxylate_symporter"/>
</dbReference>
<evidence type="ECO:0000256" key="4">
    <source>
        <dbReference type="ARBA" id="ARBA00022847"/>
    </source>
</evidence>
<feature type="transmembrane region" description="Helical" evidence="8">
    <location>
        <begin position="413"/>
        <end position="433"/>
    </location>
</feature>
<feature type="transmembrane region" description="Helical" evidence="8">
    <location>
        <begin position="51"/>
        <end position="70"/>
    </location>
</feature>
<evidence type="ECO:0000256" key="6">
    <source>
        <dbReference type="ARBA" id="ARBA00023136"/>
    </source>
</evidence>
<dbReference type="FunCoup" id="A0A1I1WLG2">
    <property type="interactions" value="182"/>
</dbReference>
<feature type="transmembrane region" description="Helical" evidence="8">
    <location>
        <begin position="200"/>
        <end position="218"/>
    </location>
</feature>
<dbReference type="AlphaFoldDB" id="A0A1I1WLG2"/>
<keyword evidence="6 8" id="KW-0472">Membrane</keyword>
<feature type="transmembrane region" description="Helical" evidence="8">
    <location>
        <begin position="239"/>
        <end position="259"/>
    </location>
</feature>
<dbReference type="GO" id="GO:0015293">
    <property type="term" value="F:symporter activity"/>
    <property type="evidence" value="ECO:0007669"/>
    <property type="project" value="UniProtKB-KW"/>
</dbReference>
<keyword evidence="5 8" id="KW-1133">Transmembrane helix</keyword>
<feature type="transmembrane region" description="Helical" evidence="8">
    <location>
        <begin position="387"/>
        <end position="407"/>
    </location>
</feature>
<evidence type="ECO:0000256" key="2">
    <source>
        <dbReference type="ARBA" id="ARBA00022448"/>
    </source>
</evidence>
<evidence type="ECO:0000313" key="9">
    <source>
        <dbReference type="EMBL" id="SFD96017.1"/>
    </source>
</evidence>
<dbReference type="RefSeq" id="WP_010528289.1">
    <property type="nucleotide sequence ID" value="NZ_AFSL01000076.1"/>
</dbReference>
<sequence>MFKRLPLHWKIIIGLVLGIVWAVLSSFWGWTQFTEHWIAPWGRIFINLLKLIAVPLVLFSIMGGIVSLGNPKDLGRLGGKTLLLYLITTSIAVTVGLLLVNFVAPGKTLDSNVRLENRLGYELWLLNQGQTPNDGRWLSSDSTYSDLLKTIASRQGLEESEEVRTRLATAQKAETEGPLVFLENMVPGNLFVSLSDNRNMLQVIFFGIFFGIAILFIDNKKRGVLTGAIDAISEVFLKMVDLIMKAAPYFVFALMAGMVNQMAGDNPSHVFELFKGLTWYVLVVIAGLLIMAFVIYPAFMGLFVKGLSFKDFLKGISPAQMLAFTTSSSAATLPVTIECLEENLKVDKRISSFVLPIGATVNMDGTSLYQAVAVVFLAQMHMVDLSFGQQLTVVITAVLASIGAAAIPGAGVIMLMVVLSSVGLNPAWIGIILPVDRILDMLRTVVNVTGDATVCSLVDKTTNFDQHFIKPDSICS</sequence>
<organism evidence="9 10">
    <name type="scientific">Thermophagus xiamenensis</name>
    <dbReference type="NCBI Taxonomy" id="385682"/>
    <lineage>
        <taxon>Bacteria</taxon>
        <taxon>Pseudomonadati</taxon>
        <taxon>Bacteroidota</taxon>
        <taxon>Bacteroidia</taxon>
        <taxon>Marinilabiliales</taxon>
        <taxon>Marinilabiliaceae</taxon>
        <taxon>Thermophagus</taxon>
    </lineage>
</organism>
<evidence type="ECO:0000256" key="1">
    <source>
        <dbReference type="ARBA" id="ARBA00004141"/>
    </source>
</evidence>
<dbReference type="SUPFAM" id="SSF118215">
    <property type="entry name" value="Proton glutamate symport protein"/>
    <property type="match status" value="1"/>
</dbReference>
<accession>A0A1I1WLG2</accession>
<dbReference type="PANTHER" id="PTHR11958">
    <property type="entry name" value="SODIUM/DICARBOXYLATE SYMPORTER-RELATED"/>
    <property type="match status" value="1"/>
</dbReference>
<comment type="subcellular location">
    <subcellularLocation>
        <location evidence="1">Membrane</location>
        <topology evidence="1">Multi-pass membrane protein</topology>
    </subcellularLocation>
</comment>
<dbReference type="InParanoid" id="A0A1I1WLG2"/>
<proteinExistence type="predicted"/>
<dbReference type="PANTHER" id="PTHR11958:SF63">
    <property type="entry name" value="AMINO ACID TRANSPORTER"/>
    <property type="match status" value="1"/>
</dbReference>